<keyword evidence="2" id="KW-1185">Reference proteome</keyword>
<reference evidence="1 2" key="3">
    <citation type="journal article" date="2013" name="Rice">
        <title>Improvement of the Oryza sativa Nipponbare reference genome using next generation sequence and optical map data.</title>
        <authorList>
            <person name="Kawahara Y."/>
            <person name="de la Bastide M."/>
            <person name="Hamilton J.P."/>
            <person name="Kanamori H."/>
            <person name="McCombie W.R."/>
            <person name="Ouyang S."/>
            <person name="Schwartz D.C."/>
            <person name="Tanaka T."/>
            <person name="Wu J."/>
            <person name="Zhou S."/>
            <person name="Childs K.L."/>
            <person name="Davidson R.M."/>
            <person name="Lin H."/>
            <person name="Quesada-Ocampo L."/>
            <person name="Vaillancourt B."/>
            <person name="Sakai H."/>
            <person name="Lee S.S."/>
            <person name="Kim J."/>
            <person name="Numa H."/>
            <person name="Itoh T."/>
            <person name="Buell C.R."/>
            <person name="Matsumoto T."/>
        </authorList>
    </citation>
    <scope>NUCLEOTIDE SEQUENCE [LARGE SCALE GENOMIC DNA]</scope>
    <source>
        <strain evidence="2">cv. Nipponbare</strain>
    </source>
</reference>
<reference evidence="2" key="1">
    <citation type="journal article" date="2005" name="Nature">
        <title>The map-based sequence of the rice genome.</title>
        <authorList>
            <consortium name="International rice genome sequencing project (IRGSP)"/>
            <person name="Matsumoto T."/>
            <person name="Wu J."/>
            <person name="Kanamori H."/>
            <person name="Katayose Y."/>
            <person name="Fujisawa M."/>
            <person name="Namiki N."/>
            <person name="Mizuno H."/>
            <person name="Yamamoto K."/>
            <person name="Antonio B.A."/>
            <person name="Baba T."/>
            <person name="Sakata K."/>
            <person name="Nagamura Y."/>
            <person name="Aoki H."/>
            <person name="Arikawa K."/>
            <person name="Arita K."/>
            <person name="Bito T."/>
            <person name="Chiden Y."/>
            <person name="Fujitsuka N."/>
            <person name="Fukunaka R."/>
            <person name="Hamada M."/>
            <person name="Harada C."/>
            <person name="Hayashi A."/>
            <person name="Hijishita S."/>
            <person name="Honda M."/>
            <person name="Hosokawa S."/>
            <person name="Ichikawa Y."/>
            <person name="Idonuma A."/>
            <person name="Iijima M."/>
            <person name="Ikeda M."/>
            <person name="Ikeno M."/>
            <person name="Ito K."/>
            <person name="Ito S."/>
            <person name="Ito T."/>
            <person name="Ito Y."/>
            <person name="Ito Y."/>
            <person name="Iwabuchi A."/>
            <person name="Kamiya K."/>
            <person name="Karasawa W."/>
            <person name="Kurita K."/>
            <person name="Katagiri S."/>
            <person name="Kikuta A."/>
            <person name="Kobayashi H."/>
            <person name="Kobayashi N."/>
            <person name="Machita K."/>
            <person name="Maehara T."/>
            <person name="Masukawa M."/>
            <person name="Mizubayashi T."/>
            <person name="Mukai Y."/>
            <person name="Nagasaki H."/>
            <person name="Nagata Y."/>
            <person name="Naito S."/>
            <person name="Nakashima M."/>
            <person name="Nakama Y."/>
            <person name="Nakamichi Y."/>
            <person name="Nakamura M."/>
            <person name="Meguro A."/>
            <person name="Negishi M."/>
            <person name="Ohta I."/>
            <person name="Ohta T."/>
            <person name="Okamoto M."/>
            <person name="Ono N."/>
            <person name="Saji S."/>
            <person name="Sakaguchi M."/>
            <person name="Sakai K."/>
            <person name="Shibata M."/>
            <person name="Shimokawa T."/>
            <person name="Song J."/>
            <person name="Takazaki Y."/>
            <person name="Terasawa K."/>
            <person name="Tsugane M."/>
            <person name="Tsuji K."/>
            <person name="Ueda S."/>
            <person name="Waki K."/>
            <person name="Yamagata H."/>
            <person name="Yamamoto M."/>
            <person name="Yamamoto S."/>
            <person name="Yamane H."/>
            <person name="Yoshiki S."/>
            <person name="Yoshihara R."/>
            <person name="Yukawa K."/>
            <person name="Zhong H."/>
            <person name="Yano M."/>
            <person name="Yuan Q."/>
            <person name="Ouyang S."/>
            <person name="Liu J."/>
            <person name="Jones K.M."/>
            <person name="Gansberger K."/>
            <person name="Moffat K."/>
            <person name="Hill J."/>
            <person name="Bera J."/>
            <person name="Fadrosh D."/>
            <person name="Jin S."/>
            <person name="Johri S."/>
            <person name="Kim M."/>
            <person name="Overton L."/>
            <person name="Reardon M."/>
            <person name="Tsitrin T."/>
            <person name="Vuong H."/>
            <person name="Weaver B."/>
            <person name="Ciecko A."/>
            <person name="Tallon L."/>
            <person name="Jackson J."/>
            <person name="Pai G."/>
            <person name="Aken S.V."/>
            <person name="Utterback T."/>
            <person name="Reidmuller S."/>
            <person name="Feldblyum T."/>
            <person name="Hsiao J."/>
            <person name="Zismann V."/>
            <person name="Iobst S."/>
            <person name="de Vazeille A.R."/>
            <person name="Buell C.R."/>
            <person name="Ying K."/>
            <person name="Li Y."/>
            <person name="Lu T."/>
            <person name="Huang Y."/>
            <person name="Zhao Q."/>
            <person name="Feng Q."/>
            <person name="Zhang L."/>
            <person name="Zhu J."/>
            <person name="Weng Q."/>
            <person name="Mu J."/>
            <person name="Lu Y."/>
            <person name="Fan D."/>
            <person name="Liu Y."/>
            <person name="Guan J."/>
            <person name="Zhang Y."/>
            <person name="Yu S."/>
            <person name="Liu X."/>
            <person name="Zhang Y."/>
            <person name="Hong G."/>
            <person name="Han B."/>
            <person name="Choisne N."/>
            <person name="Demange N."/>
            <person name="Orjeda G."/>
            <person name="Samain S."/>
            <person name="Cattolico L."/>
            <person name="Pelletier E."/>
            <person name="Couloux A."/>
            <person name="Segurens B."/>
            <person name="Wincker P."/>
            <person name="D'Hont A."/>
            <person name="Scarpelli C."/>
            <person name="Weissenbach J."/>
            <person name="Salanoubat M."/>
            <person name="Quetier F."/>
            <person name="Yu Y."/>
            <person name="Kim H.R."/>
            <person name="Rambo T."/>
            <person name="Currie J."/>
            <person name="Collura K."/>
            <person name="Luo M."/>
            <person name="Yang T."/>
            <person name="Ammiraju J.S.S."/>
            <person name="Engler F."/>
            <person name="Soderlund C."/>
            <person name="Wing R.A."/>
            <person name="Palmer L.E."/>
            <person name="de la Bastide M."/>
            <person name="Spiegel L."/>
            <person name="Nascimento L."/>
            <person name="Zutavern T."/>
            <person name="O'Shaughnessy A."/>
            <person name="Dike S."/>
            <person name="Dedhia N."/>
            <person name="Preston R."/>
            <person name="Balija V."/>
            <person name="McCombie W.R."/>
            <person name="Chow T."/>
            <person name="Chen H."/>
            <person name="Chung M."/>
            <person name="Chen C."/>
            <person name="Shaw J."/>
            <person name="Wu H."/>
            <person name="Hsiao K."/>
            <person name="Chao Y."/>
            <person name="Chu M."/>
            <person name="Cheng C."/>
            <person name="Hour A."/>
            <person name="Lee P."/>
            <person name="Lin S."/>
            <person name="Lin Y."/>
            <person name="Liou J."/>
            <person name="Liu S."/>
            <person name="Hsing Y."/>
            <person name="Raghuvanshi S."/>
            <person name="Mohanty A."/>
            <person name="Bharti A.K."/>
            <person name="Gaur A."/>
            <person name="Gupta V."/>
            <person name="Kumar D."/>
            <person name="Ravi V."/>
            <person name="Vij S."/>
            <person name="Kapur A."/>
            <person name="Khurana P."/>
            <person name="Khurana P."/>
            <person name="Khurana J.P."/>
            <person name="Tyagi A.K."/>
            <person name="Gaikwad K."/>
            <person name="Singh A."/>
            <person name="Dalal V."/>
            <person name="Srivastava S."/>
            <person name="Dixit A."/>
            <person name="Pal A.K."/>
            <person name="Ghazi I.A."/>
            <person name="Yadav M."/>
            <person name="Pandit A."/>
            <person name="Bhargava A."/>
            <person name="Sureshbabu K."/>
            <person name="Batra K."/>
            <person name="Sharma T.R."/>
            <person name="Mohapatra T."/>
            <person name="Singh N.K."/>
            <person name="Messing J."/>
            <person name="Nelson A.B."/>
            <person name="Fuks G."/>
            <person name="Kavchok S."/>
            <person name="Keizer G."/>
            <person name="Linton E."/>
            <person name="Llaca V."/>
            <person name="Song R."/>
            <person name="Tanyolac B."/>
            <person name="Young S."/>
            <person name="Ho-Il K."/>
            <person name="Hahn J.H."/>
            <person name="Sangsakoo G."/>
            <person name="Vanavichit A."/>
            <person name="de Mattos Luiz.A.T."/>
            <person name="Zimmer P.D."/>
            <person name="Malone G."/>
            <person name="Dellagostin O."/>
            <person name="de Oliveira A.C."/>
            <person name="Bevan M."/>
            <person name="Bancroft I."/>
            <person name="Minx P."/>
            <person name="Cordum H."/>
            <person name="Wilson R."/>
            <person name="Cheng Z."/>
            <person name="Jin W."/>
            <person name="Jiang J."/>
            <person name="Leong S.A."/>
            <person name="Iwama H."/>
            <person name="Gojobori T."/>
            <person name="Itoh T."/>
            <person name="Niimura Y."/>
            <person name="Fujii Y."/>
            <person name="Habara T."/>
            <person name="Sakai H."/>
            <person name="Sato Y."/>
            <person name="Wilson G."/>
            <person name="Kumar K."/>
            <person name="McCouch S."/>
            <person name="Juretic N."/>
            <person name="Hoen D."/>
            <person name="Wright S."/>
            <person name="Bruskiewich R."/>
            <person name="Bureau T."/>
            <person name="Miyao A."/>
            <person name="Hirochika H."/>
            <person name="Nishikawa T."/>
            <person name="Kadowaki K."/>
            <person name="Sugiura M."/>
            <person name="Burr B."/>
            <person name="Sasaki T."/>
        </authorList>
    </citation>
    <scope>NUCLEOTIDE SEQUENCE [LARGE SCALE GENOMIC DNA]</scope>
    <source>
        <strain evidence="2">cv. Nipponbare</strain>
    </source>
</reference>
<accession>A0A0P0VA48</accession>
<proteinExistence type="predicted"/>
<name>A0A0P0VA48_ORYSJ</name>
<reference evidence="1 2" key="2">
    <citation type="journal article" date="2013" name="Plant Cell Physiol.">
        <title>Rice Annotation Project Database (RAP-DB): an integrative and interactive database for rice genomics.</title>
        <authorList>
            <person name="Sakai H."/>
            <person name="Lee S.S."/>
            <person name="Tanaka T."/>
            <person name="Numa H."/>
            <person name="Kim J."/>
            <person name="Kawahara Y."/>
            <person name="Wakimoto H."/>
            <person name="Yang C.C."/>
            <person name="Iwamoto M."/>
            <person name="Abe T."/>
            <person name="Yamada Y."/>
            <person name="Muto A."/>
            <person name="Inokuchi H."/>
            <person name="Ikemura T."/>
            <person name="Matsumoto T."/>
            <person name="Sasaki T."/>
            <person name="Itoh T."/>
        </authorList>
    </citation>
    <scope>NUCLEOTIDE SEQUENCE [LARGE SCALE GENOMIC DNA]</scope>
    <source>
        <strain evidence="2">cv. Nipponbare</strain>
    </source>
</reference>
<evidence type="ECO:0000313" key="2">
    <source>
        <dbReference type="Proteomes" id="UP000059680"/>
    </source>
</evidence>
<protein>
    <submittedName>
        <fullName evidence="1">Os01g0828400 protein</fullName>
    </submittedName>
</protein>
<dbReference type="AlphaFoldDB" id="A0A0P0VA48"/>
<organism evidence="1 2">
    <name type="scientific">Oryza sativa subsp. japonica</name>
    <name type="common">Rice</name>
    <dbReference type="NCBI Taxonomy" id="39947"/>
    <lineage>
        <taxon>Eukaryota</taxon>
        <taxon>Viridiplantae</taxon>
        <taxon>Streptophyta</taxon>
        <taxon>Embryophyta</taxon>
        <taxon>Tracheophyta</taxon>
        <taxon>Spermatophyta</taxon>
        <taxon>Magnoliopsida</taxon>
        <taxon>Liliopsida</taxon>
        <taxon>Poales</taxon>
        <taxon>Poaceae</taxon>
        <taxon>BOP clade</taxon>
        <taxon>Oryzoideae</taxon>
        <taxon>Oryzeae</taxon>
        <taxon>Oryzinae</taxon>
        <taxon>Oryza</taxon>
        <taxon>Oryza sativa</taxon>
    </lineage>
</organism>
<dbReference type="InParanoid" id="A0A0P0VA48"/>
<evidence type="ECO:0000313" key="1">
    <source>
        <dbReference type="EMBL" id="BAS75035.1"/>
    </source>
</evidence>
<gene>
    <name evidence="1" type="ordered locus">Os01g0828400</name>
    <name evidence="1" type="ORF">OSNPB_010828400</name>
</gene>
<dbReference type="Proteomes" id="UP000059680">
    <property type="component" value="Chromosome 1"/>
</dbReference>
<dbReference type="EMBL" id="AP014957">
    <property type="protein sequence ID" value="BAS75035.1"/>
    <property type="molecule type" value="Genomic_DNA"/>
</dbReference>
<dbReference type="Gramene" id="Os01t0828400-00">
    <property type="protein sequence ID" value="Os01t0828400-00"/>
    <property type="gene ID" value="Os01g0828400"/>
</dbReference>
<dbReference type="PaxDb" id="39947-A0A0P0VA48"/>
<sequence>MTFLSSKYPPKLATPHPTSRTVLVWVPHSIIYLLNKSNVFSHTSFKLSSTSRENKIIARLPNPVLVLLVFH</sequence>